<dbReference type="RefSeq" id="YP_009001535.1">
    <property type="nucleotide sequence ID" value="NC_023426.1"/>
</dbReference>
<proteinExistence type="predicted"/>
<keyword evidence="2" id="KW-1185">Reference proteome</keyword>
<dbReference type="EMBL" id="AP013055">
    <property type="protein sequence ID" value="BAO49422.1"/>
    <property type="molecule type" value="Genomic_DNA"/>
</dbReference>
<dbReference type="Proteomes" id="UP000174145">
    <property type="component" value="Segment"/>
</dbReference>
<evidence type="ECO:0000313" key="2">
    <source>
        <dbReference type="Proteomes" id="UP000174145"/>
    </source>
</evidence>
<name>W6JIP8_9POXV</name>
<accession>W6JIP8</accession>
<organism evidence="1 2">
    <name type="scientific">Alphaentomopoxvirus acuprea</name>
    <dbReference type="NCBI Taxonomy" id="62099"/>
    <lineage>
        <taxon>Viruses</taxon>
        <taxon>Varidnaviria</taxon>
        <taxon>Bamfordvirae</taxon>
        <taxon>Nucleocytoviricota</taxon>
        <taxon>Pokkesviricetes</taxon>
        <taxon>Chitovirales</taxon>
        <taxon>Poxviridae</taxon>
        <taxon>Entomopoxvirinae</taxon>
        <taxon>Alphaentomopoxvirus</taxon>
    </lineage>
</organism>
<sequence>MDNNKLVREFFKNLNILSNNKEYNLIHIIWNIKNLILNNKNIIDELKMYYILISNTMNIMRNNPKTNMNLNAFNDLESLLIELNILNIEYGYDIIDSNEPIEFINMKNDTTDTEIKSDYFPYTYTLLNNINNIRKKFL</sequence>
<evidence type="ECO:0000313" key="1">
    <source>
        <dbReference type="EMBL" id="BAO49422.1"/>
    </source>
</evidence>
<protein>
    <submittedName>
        <fullName evidence="1">Uncharacterized protein</fullName>
    </submittedName>
</protein>
<dbReference type="KEGG" id="vg:18263491"/>
<reference evidence="1 2" key="1">
    <citation type="journal article" date="2014" name="Virology">
        <title>The complete genome sequence of the Alphaentomopoxvirus Anomala cuprea entomopoxvirus, including its terminal hairpin loop sequences, suggests a potentially unique mode of apoptosis inhibition and mode of DNA replication.</title>
        <authorList>
            <person name="Mitsuhashi W."/>
            <person name="Miyamoto K."/>
            <person name="Wada S."/>
        </authorList>
    </citation>
    <scope>NUCLEOTIDE SEQUENCE [LARGE SCALE GENOMIC DNA]</scope>
    <source>
        <strain evidence="1">CV6M</strain>
    </source>
</reference>
<dbReference type="GeneID" id="18263491"/>